<evidence type="ECO:0000313" key="3">
    <source>
        <dbReference type="EnsemblProtists" id="EOD21572"/>
    </source>
</evidence>
<dbReference type="HOGENOM" id="CLU_1921043_0_0_1"/>
<accession>A0A0D3JDI7</accession>
<evidence type="ECO:0000256" key="1">
    <source>
        <dbReference type="SAM" id="MobiDB-lite"/>
    </source>
</evidence>
<keyword evidence="2" id="KW-1133">Transmembrane helix</keyword>
<reference evidence="4" key="1">
    <citation type="journal article" date="2013" name="Nature">
        <title>Pan genome of the phytoplankton Emiliania underpins its global distribution.</title>
        <authorList>
            <person name="Read B.A."/>
            <person name="Kegel J."/>
            <person name="Klute M.J."/>
            <person name="Kuo A."/>
            <person name="Lefebvre S.C."/>
            <person name="Maumus F."/>
            <person name="Mayer C."/>
            <person name="Miller J."/>
            <person name="Monier A."/>
            <person name="Salamov A."/>
            <person name="Young J."/>
            <person name="Aguilar M."/>
            <person name="Claverie J.M."/>
            <person name="Frickenhaus S."/>
            <person name="Gonzalez K."/>
            <person name="Herman E.K."/>
            <person name="Lin Y.C."/>
            <person name="Napier J."/>
            <person name="Ogata H."/>
            <person name="Sarno A.F."/>
            <person name="Shmutz J."/>
            <person name="Schroeder D."/>
            <person name="de Vargas C."/>
            <person name="Verret F."/>
            <person name="von Dassow P."/>
            <person name="Valentin K."/>
            <person name="Van de Peer Y."/>
            <person name="Wheeler G."/>
            <person name="Dacks J.B."/>
            <person name="Delwiche C.F."/>
            <person name="Dyhrman S.T."/>
            <person name="Glockner G."/>
            <person name="John U."/>
            <person name="Richards T."/>
            <person name="Worden A.Z."/>
            <person name="Zhang X."/>
            <person name="Grigoriev I.V."/>
            <person name="Allen A.E."/>
            <person name="Bidle K."/>
            <person name="Borodovsky M."/>
            <person name="Bowler C."/>
            <person name="Brownlee C."/>
            <person name="Cock J.M."/>
            <person name="Elias M."/>
            <person name="Gladyshev V.N."/>
            <person name="Groth M."/>
            <person name="Guda C."/>
            <person name="Hadaegh A."/>
            <person name="Iglesias-Rodriguez M.D."/>
            <person name="Jenkins J."/>
            <person name="Jones B.M."/>
            <person name="Lawson T."/>
            <person name="Leese F."/>
            <person name="Lindquist E."/>
            <person name="Lobanov A."/>
            <person name="Lomsadze A."/>
            <person name="Malik S.B."/>
            <person name="Marsh M.E."/>
            <person name="Mackinder L."/>
            <person name="Mock T."/>
            <person name="Mueller-Roeber B."/>
            <person name="Pagarete A."/>
            <person name="Parker M."/>
            <person name="Probert I."/>
            <person name="Quesneville H."/>
            <person name="Raines C."/>
            <person name="Rensing S.A."/>
            <person name="Riano-Pachon D.M."/>
            <person name="Richier S."/>
            <person name="Rokitta S."/>
            <person name="Shiraiwa Y."/>
            <person name="Soanes D.M."/>
            <person name="van der Giezen M."/>
            <person name="Wahlund T.M."/>
            <person name="Williams B."/>
            <person name="Wilson W."/>
            <person name="Wolfe G."/>
            <person name="Wurch L.L."/>
        </authorList>
    </citation>
    <scope>NUCLEOTIDE SEQUENCE</scope>
</reference>
<keyword evidence="4" id="KW-1185">Reference proteome</keyword>
<keyword evidence="2" id="KW-0812">Transmembrane</keyword>
<feature type="transmembrane region" description="Helical" evidence="2">
    <location>
        <begin position="105"/>
        <end position="126"/>
    </location>
</feature>
<dbReference type="GeneID" id="17267118"/>
<reference evidence="3" key="2">
    <citation type="submission" date="2024-10" db="UniProtKB">
        <authorList>
            <consortium name="EnsemblProtists"/>
        </authorList>
    </citation>
    <scope>IDENTIFICATION</scope>
</reference>
<dbReference type="PaxDb" id="2903-EOD21572"/>
<evidence type="ECO:0000256" key="2">
    <source>
        <dbReference type="SAM" id="Phobius"/>
    </source>
</evidence>
<feature type="region of interest" description="Disordered" evidence="1">
    <location>
        <begin position="49"/>
        <end position="96"/>
    </location>
</feature>
<keyword evidence="2" id="KW-0472">Membrane</keyword>
<organism evidence="3 4">
    <name type="scientific">Emiliania huxleyi (strain CCMP1516)</name>
    <dbReference type="NCBI Taxonomy" id="280463"/>
    <lineage>
        <taxon>Eukaryota</taxon>
        <taxon>Haptista</taxon>
        <taxon>Haptophyta</taxon>
        <taxon>Prymnesiophyceae</taxon>
        <taxon>Isochrysidales</taxon>
        <taxon>Noelaerhabdaceae</taxon>
        <taxon>Emiliania</taxon>
    </lineage>
</organism>
<sequence length="132" mass="14263">MFVYGAPSGVLLREGKGRHRKMCFLHDNGHTLDAKNAIEKALAGAAESHAAAAPARSHWRHKNGSKRPAAMDMHDARRAAPSPQRARPSPPRPVMSTGDWLGLEAVEALVIASIVIAKAWVLVAVFRCGARR</sequence>
<proteinExistence type="predicted"/>
<dbReference type="KEGG" id="ehx:EMIHUDRAFT_368668"/>
<evidence type="ECO:0000313" key="4">
    <source>
        <dbReference type="Proteomes" id="UP000013827"/>
    </source>
</evidence>
<dbReference type="AlphaFoldDB" id="A0A0D3JDI7"/>
<name>A0A0D3JDI7_EMIH1</name>
<dbReference type="EnsemblProtists" id="EOD21572">
    <property type="protein sequence ID" value="EOD21572"/>
    <property type="gene ID" value="EMIHUDRAFT_368668"/>
</dbReference>
<dbReference type="RefSeq" id="XP_005774001.1">
    <property type="nucleotide sequence ID" value="XM_005773944.1"/>
</dbReference>
<protein>
    <submittedName>
        <fullName evidence="3">Uncharacterized protein</fullName>
    </submittedName>
</protein>
<dbReference type="Proteomes" id="UP000013827">
    <property type="component" value="Unassembled WGS sequence"/>
</dbReference>